<accession>A0A0F9S3U0</accession>
<dbReference type="Pfam" id="PF17805">
    <property type="entry name" value="AsnC_trans_reg2"/>
    <property type="match status" value="1"/>
</dbReference>
<feature type="domain" description="Siroheme decarboxylase AsnC-like ligand binding" evidence="6">
    <location>
        <begin position="64"/>
        <end position="151"/>
    </location>
</feature>
<dbReference type="InterPro" id="IPR050684">
    <property type="entry name" value="HTH-Siroheme_Decarb"/>
</dbReference>
<evidence type="ECO:0000256" key="3">
    <source>
        <dbReference type="ARBA" id="ARBA00023457"/>
    </source>
</evidence>
<dbReference type="Gene3D" id="3.30.70.3460">
    <property type="match status" value="1"/>
</dbReference>
<dbReference type="InterPro" id="IPR053953">
    <property type="entry name" value="NirdL-like_HTH"/>
</dbReference>
<evidence type="ECO:0000313" key="8">
    <source>
        <dbReference type="EMBL" id="KKN61734.1"/>
    </source>
</evidence>
<dbReference type="Pfam" id="PF22451">
    <property type="entry name" value="NirdL-like_HTH"/>
    <property type="match status" value="1"/>
</dbReference>
<keyword evidence="1" id="KW-0456">Lyase</keyword>
<dbReference type="PANTHER" id="PTHR43413:SF1">
    <property type="entry name" value="SIROHEME DECARBOXYLASE NIRL SUBUNIT"/>
    <property type="match status" value="1"/>
</dbReference>
<evidence type="ECO:0000256" key="5">
    <source>
        <dbReference type="ARBA" id="ARBA00048470"/>
    </source>
</evidence>
<name>A0A0F9S3U0_9ZZZZ</name>
<comment type="catalytic activity">
    <reaction evidence="5">
        <text>siroheme + 2 H(+) = 12,18-didecarboxysiroheme + 2 CO2</text>
        <dbReference type="Rhea" id="RHEA:19093"/>
        <dbReference type="ChEBI" id="CHEBI:15378"/>
        <dbReference type="ChEBI" id="CHEBI:16526"/>
        <dbReference type="ChEBI" id="CHEBI:60052"/>
        <dbReference type="ChEBI" id="CHEBI:140497"/>
        <dbReference type="EC" id="4.1.1.111"/>
    </reaction>
</comment>
<dbReference type="InterPro" id="IPR019888">
    <property type="entry name" value="Tscrpt_reg_AsnC-like"/>
</dbReference>
<dbReference type="GO" id="GO:0016829">
    <property type="term" value="F:lyase activity"/>
    <property type="evidence" value="ECO:0007669"/>
    <property type="project" value="UniProtKB-KW"/>
</dbReference>
<protein>
    <recommendedName>
        <fullName evidence="4">siroheme decarboxylase</fullName>
        <ecNumber evidence="4">4.1.1.111</ecNumber>
    </recommendedName>
</protein>
<dbReference type="InterPro" id="IPR040523">
    <property type="entry name" value="AsnC_trans_reg2"/>
</dbReference>
<dbReference type="EMBL" id="LAZR01000648">
    <property type="protein sequence ID" value="KKN61734.1"/>
    <property type="molecule type" value="Genomic_DNA"/>
</dbReference>
<comment type="pathway">
    <text evidence="2">Porphyrin-containing compound metabolism.</text>
</comment>
<dbReference type="PANTHER" id="PTHR43413">
    <property type="entry name" value="TRANSCRIPTIONAL REGULATOR, ASNC FAMILY"/>
    <property type="match status" value="1"/>
</dbReference>
<sequence>MSIDAIDRGIIEATQAGLPLTPAPYAAIAAELGLDEAEVIARMAAMRERGVIRRIGAAPNHYALGMIANGMTVWDVEDSAATRLGADVGALDFVSHCYLRPRARPVWPYNLFAMVHGGDRNEVEEKRGHIAALLGPACCSGDILYSTRILKKTGLRLGRKGGR</sequence>
<feature type="domain" description="Siroheme decarboxylase NirL-like HTH" evidence="7">
    <location>
        <begin position="7"/>
        <end position="53"/>
    </location>
</feature>
<evidence type="ECO:0000256" key="2">
    <source>
        <dbReference type="ARBA" id="ARBA00023444"/>
    </source>
</evidence>
<evidence type="ECO:0000259" key="6">
    <source>
        <dbReference type="Pfam" id="PF17805"/>
    </source>
</evidence>
<dbReference type="SMART" id="SM00344">
    <property type="entry name" value="HTH_ASNC"/>
    <property type="match status" value="1"/>
</dbReference>
<evidence type="ECO:0000259" key="7">
    <source>
        <dbReference type="Pfam" id="PF22451"/>
    </source>
</evidence>
<comment type="similarity">
    <text evidence="3">Belongs to the Ahb/Nir family.</text>
</comment>
<dbReference type="EC" id="4.1.1.111" evidence="4"/>
<proteinExistence type="inferred from homology"/>
<gene>
    <name evidence="8" type="ORF">LCGC14_0518930</name>
</gene>
<comment type="caution">
    <text evidence="8">The sequence shown here is derived from an EMBL/GenBank/DDBJ whole genome shotgun (WGS) entry which is preliminary data.</text>
</comment>
<reference evidence="8" key="1">
    <citation type="journal article" date="2015" name="Nature">
        <title>Complex archaea that bridge the gap between prokaryotes and eukaryotes.</title>
        <authorList>
            <person name="Spang A."/>
            <person name="Saw J.H."/>
            <person name="Jorgensen S.L."/>
            <person name="Zaremba-Niedzwiedzka K."/>
            <person name="Martijn J."/>
            <person name="Lind A.E."/>
            <person name="van Eijk R."/>
            <person name="Schleper C."/>
            <person name="Guy L."/>
            <person name="Ettema T.J."/>
        </authorList>
    </citation>
    <scope>NUCLEOTIDE SEQUENCE</scope>
</reference>
<evidence type="ECO:0000256" key="1">
    <source>
        <dbReference type="ARBA" id="ARBA00023239"/>
    </source>
</evidence>
<evidence type="ECO:0000256" key="4">
    <source>
        <dbReference type="ARBA" id="ARBA00023471"/>
    </source>
</evidence>
<organism evidence="8">
    <name type="scientific">marine sediment metagenome</name>
    <dbReference type="NCBI Taxonomy" id="412755"/>
    <lineage>
        <taxon>unclassified sequences</taxon>
        <taxon>metagenomes</taxon>
        <taxon>ecological metagenomes</taxon>
    </lineage>
</organism>
<dbReference type="AlphaFoldDB" id="A0A0F9S3U0"/>